<evidence type="ECO:0000256" key="1">
    <source>
        <dbReference type="SAM" id="MobiDB-lite"/>
    </source>
</evidence>
<proteinExistence type="predicted"/>
<dbReference type="OrthoDB" id="4842920at2759"/>
<feature type="compositionally biased region" description="Polar residues" evidence="1">
    <location>
        <begin position="71"/>
        <end position="80"/>
    </location>
</feature>
<dbReference type="AlphaFoldDB" id="A0A3N2PYE7"/>
<protein>
    <submittedName>
        <fullName evidence="2">Uncharacterized protein</fullName>
    </submittedName>
</protein>
<gene>
    <name evidence="2" type="ORF">SODALDRAFT_130561</name>
</gene>
<name>A0A3N2PYE7_SODAK</name>
<dbReference type="Proteomes" id="UP000272025">
    <property type="component" value="Unassembled WGS sequence"/>
</dbReference>
<feature type="region of interest" description="Disordered" evidence="1">
    <location>
        <begin position="50"/>
        <end position="82"/>
    </location>
</feature>
<accession>A0A3N2PYE7</accession>
<keyword evidence="3" id="KW-1185">Reference proteome</keyword>
<dbReference type="EMBL" id="ML119053">
    <property type="protein sequence ID" value="ROT39468.1"/>
    <property type="molecule type" value="Genomic_DNA"/>
</dbReference>
<reference evidence="2 3" key="1">
    <citation type="journal article" date="2018" name="Mol. Ecol.">
        <title>The obligate alkalophilic soda-lake fungus Sodiomyces alkalinus has shifted to a protein diet.</title>
        <authorList>
            <person name="Grum-Grzhimaylo A.A."/>
            <person name="Falkoski D.L."/>
            <person name="van den Heuvel J."/>
            <person name="Valero-Jimenez C.A."/>
            <person name="Min B."/>
            <person name="Choi I.G."/>
            <person name="Lipzen A."/>
            <person name="Daum C.G."/>
            <person name="Aanen D.K."/>
            <person name="Tsang A."/>
            <person name="Henrissat B."/>
            <person name="Bilanenko E.N."/>
            <person name="de Vries R.P."/>
            <person name="van Kan J.A.L."/>
            <person name="Grigoriev I.V."/>
            <person name="Debets A.J.M."/>
        </authorList>
    </citation>
    <scope>NUCLEOTIDE SEQUENCE [LARGE SCALE GENOMIC DNA]</scope>
    <source>
        <strain evidence="2 3">F11</strain>
    </source>
</reference>
<dbReference type="GeneID" id="39575176"/>
<dbReference type="RefSeq" id="XP_028467274.1">
    <property type="nucleotide sequence ID" value="XM_028606698.1"/>
</dbReference>
<evidence type="ECO:0000313" key="2">
    <source>
        <dbReference type="EMBL" id="ROT39468.1"/>
    </source>
</evidence>
<evidence type="ECO:0000313" key="3">
    <source>
        <dbReference type="Proteomes" id="UP000272025"/>
    </source>
</evidence>
<organism evidence="2 3">
    <name type="scientific">Sodiomyces alkalinus (strain CBS 110278 / VKM F-3762 / F11)</name>
    <name type="common">Alkaliphilic filamentous fungus</name>
    <dbReference type="NCBI Taxonomy" id="1314773"/>
    <lineage>
        <taxon>Eukaryota</taxon>
        <taxon>Fungi</taxon>
        <taxon>Dikarya</taxon>
        <taxon>Ascomycota</taxon>
        <taxon>Pezizomycotina</taxon>
        <taxon>Sordariomycetes</taxon>
        <taxon>Hypocreomycetidae</taxon>
        <taxon>Glomerellales</taxon>
        <taxon>Plectosphaerellaceae</taxon>
        <taxon>Sodiomyces</taxon>
    </lineage>
</organism>
<sequence>MCSRDAFPSPYVRSAALKIGRTASLDSFLQFVCRAALHWEEFVGQAHINASEQDAGHGDEDDDIDVRRQATPDSSWSGEQNYWEPPLWDEVADWNDNATYHNQKIPIVTECRDPDIE</sequence>